<dbReference type="AlphaFoldDB" id="A0A5S3XPH1"/>
<organism evidence="3 5">
    <name type="scientific">Pseudoalteromonas citrea</name>
    <dbReference type="NCBI Taxonomy" id="43655"/>
    <lineage>
        <taxon>Bacteria</taxon>
        <taxon>Pseudomonadati</taxon>
        <taxon>Pseudomonadota</taxon>
        <taxon>Gammaproteobacteria</taxon>
        <taxon>Alteromonadales</taxon>
        <taxon>Pseudoalteromonadaceae</taxon>
        <taxon>Pseudoalteromonas</taxon>
    </lineage>
</organism>
<evidence type="ECO:0000313" key="3">
    <source>
        <dbReference type="EMBL" id="TMP57169.1"/>
    </source>
</evidence>
<comment type="caution">
    <text evidence="3">The sequence shown here is derived from an EMBL/GenBank/DDBJ whole genome shotgun (WGS) entry which is preliminary data.</text>
</comment>
<reference evidence="3 5" key="1">
    <citation type="submission" date="2017-12" db="EMBL/GenBank/DDBJ databases">
        <authorList>
            <person name="Paulsen S."/>
            <person name="Gram L.K."/>
        </authorList>
    </citation>
    <scope>NUCLEOTIDE SEQUENCE [LARGE SCALE GENOMIC DNA]</scope>
    <source>
        <strain evidence="3 5">S2231</strain>
        <strain evidence="2">S2233</strain>
    </source>
</reference>
<evidence type="ECO:0000256" key="1">
    <source>
        <dbReference type="SAM" id="Phobius"/>
    </source>
</evidence>
<keyword evidence="1" id="KW-1133">Transmembrane helix</keyword>
<dbReference type="Proteomes" id="UP000305730">
    <property type="component" value="Unassembled WGS sequence"/>
</dbReference>
<reference evidence="3" key="3">
    <citation type="submission" date="2019-09" db="EMBL/GenBank/DDBJ databases">
        <title>Co-occurence of chitin degradation, pigmentation and bioactivity in marine Pseudoalteromonas.</title>
        <authorList>
            <person name="Sonnenschein E.C."/>
            <person name="Bech P.K."/>
        </authorList>
    </citation>
    <scope>NUCLEOTIDE SEQUENCE</scope>
    <source>
        <strain evidence="3">S2231</strain>
        <strain evidence="2">S2233</strain>
    </source>
</reference>
<evidence type="ECO:0000313" key="5">
    <source>
        <dbReference type="Proteomes" id="UP000307706"/>
    </source>
</evidence>
<keyword evidence="1" id="KW-0812">Transmembrane</keyword>
<sequence>MQDSLFLSLEHDEGSVDIENICTEWCARVQITVFFVKSYSNQALIALFVFNSKFILFLVFFTGKVFFFD</sequence>
<name>A0A5S3XPH1_9GAMM</name>
<evidence type="ECO:0000313" key="4">
    <source>
        <dbReference type="Proteomes" id="UP000305730"/>
    </source>
</evidence>
<dbReference type="EMBL" id="PNCL01000073">
    <property type="protein sequence ID" value="TMP57169.1"/>
    <property type="molecule type" value="Genomic_DNA"/>
</dbReference>
<keyword evidence="1" id="KW-0472">Membrane</keyword>
<evidence type="ECO:0000313" key="2">
    <source>
        <dbReference type="EMBL" id="TMP39166.1"/>
    </source>
</evidence>
<gene>
    <name evidence="3" type="ORF">CWB96_13915</name>
    <name evidence="2" type="ORF">CWB97_20770</name>
</gene>
<accession>A0A5S3XPH1</accession>
<dbReference type="EMBL" id="PNCK01000100">
    <property type="protein sequence ID" value="TMP39166.1"/>
    <property type="molecule type" value="Genomic_DNA"/>
</dbReference>
<keyword evidence="4" id="KW-1185">Reference proteome</keyword>
<proteinExistence type="predicted"/>
<protein>
    <submittedName>
        <fullName evidence="3">Uncharacterized protein</fullName>
    </submittedName>
</protein>
<dbReference type="Proteomes" id="UP000307706">
    <property type="component" value="Unassembled WGS sequence"/>
</dbReference>
<reference evidence="4 5" key="2">
    <citation type="submission" date="2019-06" db="EMBL/GenBank/DDBJ databases">
        <title>Co-occurence of chitin degradation, pigmentation and bioactivity in marine Pseudoalteromonas.</title>
        <authorList>
            <person name="Sonnenschein E.C."/>
            <person name="Bech P.K."/>
        </authorList>
    </citation>
    <scope>NUCLEOTIDE SEQUENCE [LARGE SCALE GENOMIC DNA]</scope>
    <source>
        <strain evidence="5">S2231</strain>
        <strain evidence="4">S2233</strain>
    </source>
</reference>
<feature type="transmembrane region" description="Helical" evidence="1">
    <location>
        <begin position="43"/>
        <end position="67"/>
    </location>
</feature>